<organism evidence="2 3">
    <name type="scientific">Sphingopyxis macrogoltabida</name>
    <name type="common">Sphingomonas macrogoltabidus</name>
    <dbReference type="NCBI Taxonomy" id="33050"/>
    <lineage>
        <taxon>Bacteria</taxon>
        <taxon>Pseudomonadati</taxon>
        <taxon>Pseudomonadota</taxon>
        <taxon>Alphaproteobacteria</taxon>
        <taxon>Sphingomonadales</taxon>
        <taxon>Sphingomonadaceae</taxon>
        <taxon>Sphingopyxis</taxon>
    </lineage>
</organism>
<dbReference type="SUPFAM" id="SSF111331">
    <property type="entry name" value="NAD kinase/diacylglycerol kinase-like"/>
    <property type="match status" value="1"/>
</dbReference>
<dbReference type="AlphaFoldDB" id="A0A0N7GRW5"/>
<dbReference type="InterPro" id="IPR017438">
    <property type="entry name" value="ATP-NAD_kinase_N"/>
</dbReference>
<dbReference type="EMBL" id="CP012700">
    <property type="protein sequence ID" value="ALH79051.1"/>
    <property type="molecule type" value="Genomic_DNA"/>
</dbReference>
<dbReference type="PROSITE" id="PS50146">
    <property type="entry name" value="DAGK"/>
    <property type="match status" value="1"/>
</dbReference>
<dbReference type="KEGG" id="smag:AN936_01265"/>
<dbReference type="Gene3D" id="3.40.50.10330">
    <property type="entry name" value="Probable inorganic polyphosphate/atp-NAD kinase, domain 1"/>
    <property type="match status" value="1"/>
</dbReference>
<evidence type="ECO:0000259" key="1">
    <source>
        <dbReference type="PROSITE" id="PS50146"/>
    </source>
</evidence>
<feature type="domain" description="DAGKc" evidence="1">
    <location>
        <begin position="45"/>
        <end position="135"/>
    </location>
</feature>
<protein>
    <submittedName>
        <fullName evidence="2">Sphingosine kinase</fullName>
    </submittedName>
</protein>
<name>A0A0N7GRW5_SPHMC</name>
<dbReference type="Proteomes" id="UP000058074">
    <property type="component" value="Chromosome"/>
</dbReference>
<gene>
    <name evidence="2" type="ORF">AN936_01265</name>
</gene>
<evidence type="ECO:0000313" key="2">
    <source>
        <dbReference type="EMBL" id="ALH79051.1"/>
    </source>
</evidence>
<accession>A0A0N7GRW5</accession>
<evidence type="ECO:0000313" key="3">
    <source>
        <dbReference type="Proteomes" id="UP000058074"/>
    </source>
</evidence>
<dbReference type="GO" id="GO:0016301">
    <property type="term" value="F:kinase activity"/>
    <property type="evidence" value="ECO:0007669"/>
    <property type="project" value="UniProtKB-KW"/>
</dbReference>
<reference evidence="2 3" key="1">
    <citation type="journal article" date="2015" name="Genome Announc.">
        <title>Complete Genome Sequence of Polypropylene Glycol- and Polyethylene Glycol-Degrading Sphingopyxis macrogoltabida Strain EY-1.</title>
        <authorList>
            <person name="Ohtsubo Y."/>
            <person name="Nagata Y."/>
            <person name="Numata M."/>
            <person name="Tsuchikane K."/>
            <person name="Hosoyama A."/>
            <person name="Yamazoe A."/>
            <person name="Tsuda M."/>
            <person name="Fujita N."/>
            <person name="Kawai F."/>
        </authorList>
    </citation>
    <scope>NUCLEOTIDE SEQUENCE [LARGE SCALE GENOMIC DNA]</scope>
    <source>
        <strain evidence="2 3">EY-1</strain>
    </source>
</reference>
<keyword evidence="2" id="KW-0808">Transferase</keyword>
<dbReference type="Pfam" id="PF00781">
    <property type="entry name" value="DAGK_cat"/>
    <property type="match status" value="1"/>
</dbReference>
<dbReference type="OrthoDB" id="7199213at2"/>
<dbReference type="InterPro" id="IPR016064">
    <property type="entry name" value="NAD/diacylglycerol_kinase_sf"/>
</dbReference>
<proteinExistence type="predicted"/>
<keyword evidence="2" id="KW-0418">Kinase</keyword>
<dbReference type="PATRIC" id="fig|33050.5.peg.264"/>
<sequence length="276" mass="28521">MTSPFARPALVCNSQSGSHDEAVLEQIVESCRAAGAPLAATFALPNEAIPDAAELKQQGIDLLLVWTGDGTINAAATVAAGWNGAVLPLPGGTLNLLSKALHGDRPAPDILADALAGQGRRQAIPIVRGEAGTAFITIVAGPATRWAEVRETMRQDGLIEAAGAAPDALDEMNNAPGVRVAGQAKAYPAIILTPTERGVRADGILTEGAADVLRHGLAWLGGDFRDGPSEEIAVGETIILESERPISLEYDGELAELPSPARFAIGASEVDFIATQ</sequence>
<dbReference type="RefSeq" id="WP_054586556.1">
    <property type="nucleotide sequence ID" value="NZ_CP012700.1"/>
</dbReference>
<dbReference type="InterPro" id="IPR001206">
    <property type="entry name" value="Diacylglycerol_kinase_cat_dom"/>
</dbReference>